<dbReference type="GO" id="GO:0006402">
    <property type="term" value="P:mRNA catabolic process"/>
    <property type="evidence" value="ECO:0007669"/>
    <property type="project" value="TreeGrafter"/>
</dbReference>
<feature type="region of interest" description="Disordered" evidence="1">
    <location>
        <begin position="67"/>
        <end position="89"/>
    </location>
</feature>
<dbReference type="GO" id="GO:0005634">
    <property type="term" value="C:nucleus"/>
    <property type="evidence" value="ECO:0007669"/>
    <property type="project" value="TreeGrafter"/>
</dbReference>
<feature type="region of interest" description="Disordered" evidence="1">
    <location>
        <begin position="1"/>
        <end position="31"/>
    </location>
</feature>
<accession>A0A9D4XHQ6</accession>
<dbReference type="InterPro" id="IPR035437">
    <property type="entry name" value="SNase_OB-fold_sf"/>
</dbReference>
<dbReference type="Proteomes" id="UP001058974">
    <property type="component" value="Chromosome 4"/>
</dbReference>
<dbReference type="AlphaFoldDB" id="A0A9D4XHQ6"/>
<protein>
    <submittedName>
        <fullName evidence="2">Uncharacterized protein</fullName>
    </submittedName>
</protein>
<sequence length="175" mass="18814">MIQSHFQEGLGRWSKTPGAAETSIKNLPPSAIGDPCNLDAMGLLSANKGRPMEGIVEQALQVGKRVAPESSVEPEVKAGETNRGVSGEPRASLTVAQGLAISTPPETVVVPFAVEANNLNGSMYYPDGESAKDLALELVENGFFKYVEWSANMMEEEAKWRLKTAELQAKSIKPK</sequence>
<organism evidence="2 3">
    <name type="scientific">Pisum sativum</name>
    <name type="common">Garden pea</name>
    <name type="synonym">Lathyrus oleraceus</name>
    <dbReference type="NCBI Taxonomy" id="3888"/>
    <lineage>
        <taxon>Eukaryota</taxon>
        <taxon>Viridiplantae</taxon>
        <taxon>Streptophyta</taxon>
        <taxon>Embryophyta</taxon>
        <taxon>Tracheophyta</taxon>
        <taxon>Spermatophyta</taxon>
        <taxon>Magnoliopsida</taxon>
        <taxon>eudicotyledons</taxon>
        <taxon>Gunneridae</taxon>
        <taxon>Pentapetalae</taxon>
        <taxon>rosids</taxon>
        <taxon>fabids</taxon>
        <taxon>Fabales</taxon>
        <taxon>Fabaceae</taxon>
        <taxon>Papilionoideae</taxon>
        <taxon>50 kb inversion clade</taxon>
        <taxon>NPAAA clade</taxon>
        <taxon>Hologalegina</taxon>
        <taxon>IRL clade</taxon>
        <taxon>Fabeae</taxon>
        <taxon>Lathyrus</taxon>
    </lineage>
</organism>
<reference evidence="2 3" key="1">
    <citation type="journal article" date="2022" name="Nat. Genet.">
        <title>Improved pea reference genome and pan-genome highlight genomic features and evolutionary characteristics.</title>
        <authorList>
            <person name="Yang T."/>
            <person name="Liu R."/>
            <person name="Luo Y."/>
            <person name="Hu S."/>
            <person name="Wang D."/>
            <person name="Wang C."/>
            <person name="Pandey M.K."/>
            <person name="Ge S."/>
            <person name="Xu Q."/>
            <person name="Li N."/>
            <person name="Li G."/>
            <person name="Huang Y."/>
            <person name="Saxena R.K."/>
            <person name="Ji Y."/>
            <person name="Li M."/>
            <person name="Yan X."/>
            <person name="He Y."/>
            <person name="Liu Y."/>
            <person name="Wang X."/>
            <person name="Xiang C."/>
            <person name="Varshney R.K."/>
            <person name="Ding H."/>
            <person name="Gao S."/>
            <person name="Zong X."/>
        </authorList>
    </citation>
    <scope>NUCLEOTIDE SEQUENCE [LARGE SCALE GENOMIC DNA]</scope>
    <source>
        <strain evidence="2 3">cv. Zhongwan 6</strain>
    </source>
</reference>
<proteinExistence type="predicted"/>
<dbReference type="GO" id="GO:0003723">
    <property type="term" value="F:RNA binding"/>
    <property type="evidence" value="ECO:0007669"/>
    <property type="project" value="TreeGrafter"/>
</dbReference>
<name>A0A9D4XHQ6_PEA</name>
<evidence type="ECO:0000256" key="1">
    <source>
        <dbReference type="SAM" id="MobiDB-lite"/>
    </source>
</evidence>
<comment type="caution">
    <text evidence="2">The sequence shown here is derived from an EMBL/GenBank/DDBJ whole genome shotgun (WGS) entry which is preliminary data.</text>
</comment>
<evidence type="ECO:0000313" key="3">
    <source>
        <dbReference type="Proteomes" id="UP001058974"/>
    </source>
</evidence>
<dbReference type="EMBL" id="JAMSHJ010000004">
    <property type="protein sequence ID" value="KAI5420342.1"/>
    <property type="molecule type" value="Genomic_DNA"/>
</dbReference>
<dbReference type="Gene3D" id="2.40.50.90">
    <property type="match status" value="1"/>
</dbReference>
<dbReference type="PANTHER" id="PTHR12302:SF2">
    <property type="entry name" value="STAPHYLOCOCCAL NUCLEASE DOMAIN-CONTAINING PROTEIN 1"/>
    <property type="match status" value="1"/>
</dbReference>
<keyword evidence="3" id="KW-1185">Reference proteome</keyword>
<dbReference type="GO" id="GO:0005829">
    <property type="term" value="C:cytosol"/>
    <property type="evidence" value="ECO:0007669"/>
    <property type="project" value="TreeGrafter"/>
</dbReference>
<dbReference type="GO" id="GO:0004518">
    <property type="term" value="F:nuclease activity"/>
    <property type="evidence" value="ECO:0007669"/>
    <property type="project" value="TreeGrafter"/>
</dbReference>
<evidence type="ECO:0000313" key="2">
    <source>
        <dbReference type="EMBL" id="KAI5420342.1"/>
    </source>
</evidence>
<gene>
    <name evidence="2" type="ORF">KIW84_044216</name>
</gene>
<dbReference type="Gramene" id="Psat04G0421600-T1">
    <property type="protein sequence ID" value="KAI5420342.1"/>
    <property type="gene ID" value="KIW84_044216"/>
</dbReference>
<dbReference type="PANTHER" id="PTHR12302">
    <property type="entry name" value="EBNA2 BINDING PROTEIN P100"/>
    <property type="match status" value="1"/>
</dbReference>